<evidence type="ECO:0000313" key="2">
    <source>
        <dbReference type="EMBL" id="AVR94667.1"/>
    </source>
</evidence>
<keyword evidence="1" id="KW-0472">Membrane</keyword>
<feature type="transmembrane region" description="Helical" evidence="1">
    <location>
        <begin position="21"/>
        <end position="42"/>
    </location>
</feature>
<dbReference type="Proteomes" id="UP000240505">
    <property type="component" value="Chromosome"/>
</dbReference>
<feature type="transmembrane region" description="Helical" evidence="1">
    <location>
        <begin position="48"/>
        <end position="69"/>
    </location>
</feature>
<keyword evidence="1" id="KW-0812">Transmembrane</keyword>
<accession>A0A2R4C4W5</accession>
<reference evidence="2 3" key="1">
    <citation type="submission" date="2018-03" db="EMBL/GenBank/DDBJ databases">
        <title>Massilia armeniaca sp. nov., isolated from desert soil.</title>
        <authorList>
            <person name="Huang H."/>
            <person name="Ren M."/>
        </authorList>
    </citation>
    <scope>NUCLEOTIDE SEQUENCE [LARGE SCALE GENOMIC DNA]</scope>
    <source>
        <strain evidence="2 3">ZMN-3</strain>
    </source>
</reference>
<dbReference type="KEGG" id="masz:C9I28_02240"/>
<organism evidence="2 3">
    <name type="scientific">Pseudoduganella armeniaca</name>
    <dbReference type="NCBI Taxonomy" id="2072590"/>
    <lineage>
        <taxon>Bacteria</taxon>
        <taxon>Pseudomonadati</taxon>
        <taxon>Pseudomonadota</taxon>
        <taxon>Betaproteobacteria</taxon>
        <taxon>Burkholderiales</taxon>
        <taxon>Oxalobacteraceae</taxon>
        <taxon>Telluria group</taxon>
        <taxon>Pseudoduganella</taxon>
    </lineage>
</organism>
<evidence type="ECO:0008006" key="4">
    <source>
        <dbReference type="Google" id="ProtNLM"/>
    </source>
</evidence>
<dbReference type="RefSeq" id="WP_107140017.1">
    <property type="nucleotide sequence ID" value="NZ_CP028324.1"/>
</dbReference>
<sequence>MAHYRPERTVSGPTYGNGFKVVATILTIALATYAVSVALRYPLPTFSFGVQALLAGAGAMLAVSLYWFLRATTTIDAEGIRQTGVIDRKVRWDEVRGAKMIGIPYMSWLFPPRMIVRTGTAFATFNGGTQEVLVEFARISLAFQMKK</sequence>
<dbReference type="AlphaFoldDB" id="A0A2R4C4W5"/>
<keyword evidence="3" id="KW-1185">Reference proteome</keyword>
<evidence type="ECO:0000313" key="3">
    <source>
        <dbReference type="Proteomes" id="UP000240505"/>
    </source>
</evidence>
<proteinExistence type="predicted"/>
<protein>
    <recommendedName>
        <fullName evidence="4">PH domain-containing protein</fullName>
    </recommendedName>
</protein>
<evidence type="ECO:0000256" key="1">
    <source>
        <dbReference type="SAM" id="Phobius"/>
    </source>
</evidence>
<keyword evidence="1" id="KW-1133">Transmembrane helix</keyword>
<dbReference type="OrthoDB" id="8703931at2"/>
<name>A0A2R4C4W5_9BURK</name>
<gene>
    <name evidence="2" type="ORF">C9I28_02240</name>
</gene>
<dbReference type="EMBL" id="CP028324">
    <property type="protein sequence ID" value="AVR94667.1"/>
    <property type="molecule type" value="Genomic_DNA"/>
</dbReference>